<protein>
    <submittedName>
        <fullName evidence="1">Pyrophosphate-energized vacuolar membrane proton pump-like</fullName>
    </submittedName>
</protein>
<comment type="caution">
    <text evidence="1">The sequence shown here is derived from an EMBL/GenBank/DDBJ whole genome shotgun (WGS) entry which is preliminary data.</text>
</comment>
<evidence type="ECO:0000313" key="1">
    <source>
        <dbReference type="EMBL" id="KAB2612769.1"/>
    </source>
</evidence>
<dbReference type="AlphaFoldDB" id="A0A5N5GBD9"/>
<gene>
    <name evidence="1" type="ORF">D8674_035085</name>
</gene>
<accession>A0A5N5GBD9</accession>
<reference evidence="2" key="2">
    <citation type="submission" date="2019-10" db="EMBL/GenBank/DDBJ databases">
        <title>A de novo genome assembly of a pear dwarfing rootstock.</title>
        <authorList>
            <person name="Wang F."/>
            <person name="Wang J."/>
            <person name="Li S."/>
            <person name="Zhang Y."/>
            <person name="Fang M."/>
            <person name="Ma L."/>
            <person name="Zhao Y."/>
            <person name="Jiang S."/>
        </authorList>
    </citation>
    <scope>NUCLEOTIDE SEQUENCE [LARGE SCALE GENOMIC DNA]</scope>
</reference>
<sequence length="66" mass="7359">MGFDLALVVEGLSCIQGSESEAVGMEVGVAFGELENGRREFWERRGEARMRGGGNWKRMRKVVVVE</sequence>
<reference evidence="1 2" key="1">
    <citation type="submission" date="2019-09" db="EMBL/GenBank/DDBJ databases">
        <authorList>
            <person name="Ou C."/>
        </authorList>
    </citation>
    <scope>NUCLEOTIDE SEQUENCE [LARGE SCALE GENOMIC DNA]</scope>
    <source>
        <strain evidence="1">S2</strain>
        <tissue evidence="1">Leaf</tissue>
    </source>
</reference>
<keyword evidence="2" id="KW-1185">Reference proteome</keyword>
<dbReference type="EMBL" id="SMOL01000458">
    <property type="protein sequence ID" value="KAB2612769.1"/>
    <property type="molecule type" value="Genomic_DNA"/>
</dbReference>
<organism evidence="1 2">
    <name type="scientific">Pyrus ussuriensis x Pyrus communis</name>
    <dbReference type="NCBI Taxonomy" id="2448454"/>
    <lineage>
        <taxon>Eukaryota</taxon>
        <taxon>Viridiplantae</taxon>
        <taxon>Streptophyta</taxon>
        <taxon>Embryophyta</taxon>
        <taxon>Tracheophyta</taxon>
        <taxon>Spermatophyta</taxon>
        <taxon>Magnoliopsida</taxon>
        <taxon>eudicotyledons</taxon>
        <taxon>Gunneridae</taxon>
        <taxon>Pentapetalae</taxon>
        <taxon>rosids</taxon>
        <taxon>fabids</taxon>
        <taxon>Rosales</taxon>
        <taxon>Rosaceae</taxon>
        <taxon>Amygdaloideae</taxon>
        <taxon>Maleae</taxon>
        <taxon>Pyrus</taxon>
    </lineage>
</organism>
<proteinExistence type="predicted"/>
<evidence type="ECO:0000313" key="2">
    <source>
        <dbReference type="Proteomes" id="UP000327157"/>
    </source>
</evidence>
<reference evidence="1 2" key="3">
    <citation type="submission" date="2019-11" db="EMBL/GenBank/DDBJ databases">
        <title>A de novo genome assembly of a pear dwarfing rootstock.</title>
        <authorList>
            <person name="Wang F."/>
            <person name="Wang J."/>
            <person name="Li S."/>
            <person name="Zhang Y."/>
            <person name="Fang M."/>
            <person name="Ma L."/>
            <person name="Zhao Y."/>
            <person name="Jiang S."/>
        </authorList>
    </citation>
    <scope>NUCLEOTIDE SEQUENCE [LARGE SCALE GENOMIC DNA]</scope>
    <source>
        <strain evidence="1">S2</strain>
        <tissue evidence="1">Leaf</tissue>
    </source>
</reference>
<dbReference type="Proteomes" id="UP000327157">
    <property type="component" value="Chromosome 9"/>
</dbReference>
<name>A0A5N5GBD9_9ROSA</name>